<dbReference type="PROSITE" id="PS50082">
    <property type="entry name" value="WD_REPEATS_2"/>
    <property type="match status" value="4"/>
</dbReference>
<dbReference type="InterPro" id="IPR011047">
    <property type="entry name" value="Quinoprotein_ADH-like_sf"/>
</dbReference>
<dbReference type="SMART" id="SM00320">
    <property type="entry name" value="WD40"/>
    <property type="match status" value="6"/>
</dbReference>
<organism evidence="2 3">
    <name type="scientific">Artemia franciscana</name>
    <name type="common">Brine shrimp</name>
    <name type="synonym">Artemia sanfranciscana</name>
    <dbReference type="NCBI Taxonomy" id="6661"/>
    <lineage>
        <taxon>Eukaryota</taxon>
        <taxon>Metazoa</taxon>
        <taxon>Ecdysozoa</taxon>
        <taxon>Arthropoda</taxon>
        <taxon>Crustacea</taxon>
        <taxon>Branchiopoda</taxon>
        <taxon>Anostraca</taxon>
        <taxon>Artemiidae</taxon>
        <taxon>Artemia</taxon>
    </lineage>
</organism>
<dbReference type="InterPro" id="IPR015943">
    <property type="entry name" value="WD40/YVTN_repeat-like_dom_sf"/>
</dbReference>
<feature type="non-terminal residue" evidence="2">
    <location>
        <position position="1"/>
    </location>
</feature>
<dbReference type="Pfam" id="PF00400">
    <property type="entry name" value="WD40"/>
    <property type="match status" value="4"/>
</dbReference>
<keyword evidence="3" id="KW-1185">Reference proteome</keyword>
<evidence type="ECO:0000313" key="2">
    <source>
        <dbReference type="EMBL" id="KAK2702643.1"/>
    </source>
</evidence>
<proteinExistence type="predicted"/>
<name>A0AA88KRC8_ARTSF</name>
<dbReference type="CDD" id="cd00200">
    <property type="entry name" value="WD40"/>
    <property type="match status" value="1"/>
</dbReference>
<dbReference type="AlphaFoldDB" id="A0AA88KRC8"/>
<feature type="repeat" description="WD" evidence="1">
    <location>
        <begin position="361"/>
        <end position="402"/>
    </location>
</feature>
<comment type="caution">
    <text evidence="2">The sequence shown here is derived from an EMBL/GenBank/DDBJ whole genome shotgun (WGS) entry which is preliminary data.</text>
</comment>
<evidence type="ECO:0000256" key="1">
    <source>
        <dbReference type="PROSITE-ProRule" id="PRU00221"/>
    </source>
</evidence>
<reference evidence="2" key="1">
    <citation type="submission" date="2023-07" db="EMBL/GenBank/DDBJ databases">
        <title>Chromosome-level genome assembly of Artemia franciscana.</title>
        <authorList>
            <person name="Jo E."/>
        </authorList>
    </citation>
    <scope>NUCLEOTIDE SEQUENCE</scope>
    <source>
        <tissue evidence="2">Whole body</tissue>
    </source>
</reference>
<dbReference type="PROSITE" id="PS50294">
    <property type="entry name" value="WD_REPEATS_REGION"/>
    <property type="match status" value="2"/>
</dbReference>
<accession>A0AA88KRC8</accession>
<feature type="repeat" description="WD" evidence="1">
    <location>
        <begin position="114"/>
        <end position="155"/>
    </location>
</feature>
<feature type="non-terminal residue" evidence="2">
    <location>
        <position position="490"/>
    </location>
</feature>
<sequence length="490" mass="54546">IVRSFTSGKREGGDFVACVVSPRGEWIYCVGEDHVLYCCSTLTGNLEKTLETTFRCLKLMQLCARTGPRPRRHWNAPSSTSEPDHDILRRWVVETLETVKVWKITTGQCLRRFEKAHSKGVTSIHFGKDNSHILTSSFDMTIRIHGFKSGKTLKEFRGHSSFVNEAIFSSDNHYSISASNDGTVKIWSLKSGKCTATFKTLGGVTVLDVTVNGIIPLPKNPEQFVVCNKTSRVVIMNMQGQIVRSFTSGKGEGGDFVACVVSPRGEWIYCVAEDHALYCFQLLLESLKKLWSKKKSKKKSNSEVKVWKITTGQCLRRFEKAHSKGVTSIHFGKDNSHILTSSFDMTIRIHGFKSGKTLKEFRGHSSFVNEAIFSCDNHYSISASNDGTVKIWSLKSGKCTATFKTLGGVTVLDVTVNGIIPLPKNPEQFVVCNKTSRVVIMNMQGQIVRSFTSGKGEGGDFVACVVSPRGEWIYCVAEDHALYCFQLLLE</sequence>
<dbReference type="GO" id="GO:0000398">
    <property type="term" value="P:mRNA splicing, via spliceosome"/>
    <property type="evidence" value="ECO:0007669"/>
    <property type="project" value="InterPro"/>
</dbReference>
<dbReference type="Proteomes" id="UP001187531">
    <property type="component" value="Unassembled WGS sequence"/>
</dbReference>
<dbReference type="SUPFAM" id="SSF50998">
    <property type="entry name" value="Quinoprotein alcohol dehydrogenase-like"/>
    <property type="match status" value="1"/>
</dbReference>
<dbReference type="PANTHER" id="PTHR22848">
    <property type="entry name" value="WD40 REPEAT PROTEIN"/>
    <property type="match status" value="1"/>
</dbReference>
<dbReference type="SUPFAM" id="SSF117289">
    <property type="entry name" value="Nucleoporin domain"/>
    <property type="match status" value="1"/>
</dbReference>
<dbReference type="Gene3D" id="2.130.10.10">
    <property type="entry name" value="YVTN repeat-like/Quinoprotein amine dehydrogenase"/>
    <property type="match status" value="2"/>
</dbReference>
<dbReference type="InterPro" id="IPR045184">
    <property type="entry name" value="SMU1"/>
</dbReference>
<feature type="repeat" description="WD" evidence="1">
    <location>
        <begin position="319"/>
        <end position="360"/>
    </location>
</feature>
<dbReference type="EMBL" id="JAVRJZ010000211">
    <property type="protein sequence ID" value="KAK2702643.1"/>
    <property type="molecule type" value="Genomic_DNA"/>
</dbReference>
<feature type="repeat" description="WD" evidence="1">
    <location>
        <begin position="156"/>
        <end position="197"/>
    </location>
</feature>
<evidence type="ECO:0000313" key="3">
    <source>
        <dbReference type="Proteomes" id="UP001187531"/>
    </source>
</evidence>
<dbReference type="InterPro" id="IPR001680">
    <property type="entry name" value="WD40_rpt"/>
</dbReference>
<gene>
    <name evidence="2" type="ORF">QYM36_018751</name>
</gene>
<protein>
    <submittedName>
        <fullName evidence="2">Uncharacterized protein</fullName>
    </submittedName>
</protein>
<keyword evidence="1" id="KW-0853">WD repeat</keyword>